<dbReference type="PROSITE" id="PS01175">
    <property type="entry name" value="RIBONUCLEASE_II"/>
    <property type="match status" value="1"/>
</dbReference>
<dbReference type="InParanoid" id="A0A5K4F6L7"/>
<dbReference type="SMART" id="SM00955">
    <property type="entry name" value="RNB"/>
    <property type="match status" value="1"/>
</dbReference>
<dbReference type="WBParaSite" id="Smp_319210.1">
    <property type="protein sequence ID" value="Smp_319210.1"/>
    <property type="gene ID" value="Smp_319210"/>
</dbReference>
<feature type="domain" description="RNB" evidence="2">
    <location>
        <begin position="398"/>
        <end position="841"/>
    </location>
</feature>
<keyword evidence="3" id="KW-1185">Reference proteome</keyword>
<dbReference type="InterPro" id="IPR001900">
    <property type="entry name" value="RNase_II/R"/>
</dbReference>
<dbReference type="GO" id="GO:0000932">
    <property type="term" value="C:P-body"/>
    <property type="evidence" value="ECO:0007669"/>
    <property type="project" value="TreeGrafter"/>
</dbReference>
<dbReference type="Gene3D" id="2.40.50.700">
    <property type="match status" value="1"/>
</dbReference>
<dbReference type="InterPro" id="IPR012340">
    <property type="entry name" value="NA-bd_OB-fold"/>
</dbReference>
<name>A0A5K4F6L7_SCHMA</name>
<reference evidence="3" key="1">
    <citation type="journal article" date="2012" name="PLoS Negl. Trop. Dis.">
        <title>A systematically improved high quality genome and transcriptome of the human blood fluke Schistosoma mansoni.</title>
        <authorList>
            <person name="Protasio A.V."/>
            <person name="Tsai I.J."/>
            <person name="Babbage A."/>
            <person name="Nichol S."/>
            <person name="Hunt M."/>
            <person name="Aslett M.A."/>
            <person name="De Silva N."/>
            <person name="Velarde G.S."/>
            <person name="Anderson T.J."/>
            <person name="Clark R.C."/>
            <person name="Davidson C."/>
            <person name="Dillon G.P."/>
            <person name="Holroyd N.E."/>
            <person name="LoVerde P.T."/>
            <person name="Lloyd C."/>
            <person name="McQuillan J."/>
            <person name="Oliveira G."/>
            <person name="Otto T.D."/>
            <person name="Parker-Manuel S.J."/>
            <person name="Quail M.A."/>
            <person name="Wilson R.A."/>
            <person name="Zerlotini A."/>
            <person name="Dunne D.W."/>
            <person name="Berriman M."/>
        </authorList>
    </citation>
    <scope>NUCLEOTIDE SEQUENCE [LARGE SCALE GENOMIC DNA]</scope>
    <source>
        <strain evidence="3">Puerto Rican</strain>
    </source>
</reference>
<proteinExistence type="inferred from homology"/>
<dbReference type="InterPro" id="IPR050180">
    <property type="entry name" value="RNR_Ribonuclease"/>
</dbReference>
<dbReference type="Pfam" id="PF00773">
    <property type="entry name" value="RNB"/>
    <property type="match status" value="1"/>
</dbReference>
<dbReference type="AlphaFoldDB" id="A0A5K4F6L7"/>
<reference evidence="4" key="2">
    <citation type="submission" date="2019-11" db="UniProtKB">
        <authorList>
            <consortium name="WormBaseParasite"/>
        </authorList>
    </citation>
    <scope>IDENTIFICATION</scope>
    <source>
        <strain evidence="4">Puerto Rican</strain>
    </source>
</reference>
<dbReference type="Pfam" id="PF17849">
    <property type="entry name" value="OB_Dis3"/>
    <property type="match status" value="1"/>
</dbReference>
<dbReference type="SUPFAM" id="SSF50249">
    <property type="entry name" value="Nucleic acid-binding proteins"/>
    <property type="match status" value="2"/>
</dbReference>
<evidence type="ECO:0000259" key="2">
    <source>
        <dbReference type="SMART" id="SM00955"/>
    </source>
</evidence>
<protein>
    <submittedName>
        <fullName evidence="4">RNB domain-containing protein</fullName>
    </submittedName>
</protein>
<dbReference type="STRING" id="6183.A0A5K4F6L7"/>
<dbReference type="GO" id="GO:0000175">
    <property type="term" value="F:3'-5'-RNA exonuclease activity"/>
    <property type="evidence" value="ECO:0007669"/>
    <property type="project" value="TreeGrafter"/>
</dbReference>
<dbReference type="PANTHER" id="PTHR23355:SF9">
    <property type="entry name" value="DIS3-LIKE EXONUCLEASE 2"/>
    <property type="match status" value="1"/>
</dbReference>
<dbReference type="Proteomes" id="UP000008854">
    <property type="component" value="Unassembled WGS sequence"/>
</dbReference>
<organism evidence="3 4">
    <name type="scientific">Schistosoma mansoni</name>
    <name type="common">Blood fluke</name>
    <dbReference type="NCBI Taxonomy" id="6183"/>
    <lineage>
        <taxon>Eukaryota</taxon>
        <taxon>Metazoa</taxon>
        <taxon>Spiralia</taxon>
        <taxon>Lophotrochozoa</taxon>
        <taxon>Platyhelminthes</taxon>
        <taxon>Trematoda</taxon>
        <taxon>Digenea</taxon>
        <taxon>Strigeidida</taxon>
        <taxon>Schistosomatoidea</taxon>
        <taxon>Schistosomatidae</taxon>
        <taxon>Schistosoma</taxon>
    </lineage>
</organism>
<dbReference type="InterPro" id="IPR022966">
    <property type="entry name" value="RNase_II/R_CS"/>
</dbReference>
<evidence type="ECO:0000313" key="3">
    <source>
        <dbReference type="Proteomes" id="UP000008854"/>
    </source>
</evidence>
<dbReference type="InterPro" id="IPR041505">
    <property type="entry name" value="Dis3_CSD2"/>
</dbReference>
<evidence type="ECO:0000256" key="1">
    <source>
        <dbReference type="RuleBase" id="RU003901"/>
    </source>
</evidence>
<accession>A0A5K4F6L7</accession>
<dbReference type="GO" id="GO:0003723">
    <property type="term" value="F:RNA binding"/>
    <property type="evidence" value="ECO:0007669"/>
    <property type="project" value="InterPro"/>
</dbReference>
<dbReference type="PANTHER" id="PTHR23355">
    <property type="entry name" value="RIBONUCLEASE"/>
    <property type="match status" value="1"/>
</dbReference>
<comment type="similarity">
    <text evidence="1">Belongs to the RNR ribonuclease family.</text>
</comment>
<dbReference type="GO" id="GO:0006402">
    <property type="term" value="P:mRNA catabolic process"/>
    <property type="evidence" value="ECO:0007669"/>
    <property type="project" value="TreeGrafter"/>
</dbReference>
<dbReference type="Gene3D" id="2.40.50.690">
    <property type="match status" value="1"/>
</dbReference>
<evidence type="ECO:0000313" key="4">
    <source>
        <dbReference type="WBParaSite" id="Smp_319210.1"/>
    </source>
</evidence>
<sequence>MWLSVQNPLRCRWVKPAGFSFRPYHNINNKVRRTSPVIGCWKFFGSLSSRSVPFGDSTNQHSRQGKKKADFNCENIDAHLKKGSLIQAKLHEIPRGVCYVINPYDGKRIHISHENCNNARNEDIVLVELLPIGKWKLTGIENLEPQEKDISDSETVISDTIQSTDESSVLDSPVDSSFEAVVASESPILADQTPSTTIEFKKFRVYSINYVMENSQNITDTELLNTIKSLDLSYIPSALCPLPNPHLVRTGVVRKILKLNPANQKFLGCLAFYPNILNRVSEVSPKDDHFSCVLLPSSSRHPLVHIDPSTVPSDALKDHQLGLKSSYVCRITKWFENSKYPHGVIEQNFGNLNELEKATENILLEYGITDDQFTPEELQGLPTSPQEFQIPKIEYERRRDFRSHCVITIDPKDAKDFDDALHITRLNNGLYQVGIHIADVSYFVYPNSPLDKRAADRTTSVYLVQKVIPMLPPILSQHLCSLVPNEDRLAFSILLTVKENGEIVDEWFGRSIIRSRCRLTYDEAWSIIQMTQSNPAIEDKSCLLEFLPKPEAPFTFEDLQHCLSSLHLIAQNLRSHRIENGAVSLEKLELNFNFPKPLSVMEKCTNECSTTRWPQGFSVKVRNPAHHLIEEWMIVANQSVARFLFGNFIKRLKGVRPFELNVAMDNNDNNNHRWLGATLRNHPKPEKSRFNHLMKIAKSNNIDFDPSNSLSLSCSVKTLAHTIAEKNSYNESFLLDLIYCLSYMTYVRLSVALYFNLDTMYNILSKRYDKQNLLENISYDDHFLRMLSFDPQSILQQNNITMLNYTWHYGLSIPLYTHFTSPIRRYADLMVHRQIARILGCDNYVYPELQISFQSNDDSIQKDIKDSDIDLLVAWCNDRRLKARRAGEASQHLFLTACLRDYGPFYENGTVMDLSANKIRILIASFGLTIETEIKDFLKNVFKWKHNATVEANDPDKGLSNNGLISRKTYTITFTWDNTENQSVQNSKQSEISILSILPCRVFCHQNTLTPLVELVTSNHISNQNV</sequence>